<protein>
    <submittedName>
        <fullName evidence="4">SGNH/GDSL hydrolase family protein</fullName>
    </submittedName>
</protein>
<dbReference type="EMBL" id="JBHTLH010000042">
    <property type="protein sequence ID" value="MFD1126200.1"/>
    <property type="molecule type" value="Genomic_DNA"/>
</dbReference>
<dbReference type="Gene3D" id="3.40.50.1110">
    <property type="entry name" value="SGNH hydrolase"/>
    <property type="match status" value="1"/>
</dbReference>
<dbReference type="PANTHER" id="PTHR30383:SF26">
    <property type="entry name" value="SGNH HYDROLASE-TYPE ESTERASE DOMAIN-CONTAINING PROTEIN"/>
    <property type="match status" value="1"/>
</dbReference>
<dbReference type="SUPFAM" id="SSF82057">
    <property type="entry name" value="Prokaryotic SH3-related domain"/>
    <property type="match status" value="1"/>
</dbReference>
<feature type="domain" description="GW" evidence="2">
    <location>
        <begin position="57"/>
        <end position="121"/>
    </location>
</feature>
<feature type="domain" description="SGNH hydrolase-type esterase" evidence="3">
    <location>
        <begin position="129"/>
        <end position="312"/>
    </location>
</feature>
<dbReference type="InterPro" id="IPR038200">
    <property type="entry name" value="GW_dom_sf"/>
</dbReference>
<sequence>MKIELGRYFKWLFFVSLGVIIFQVGNTATVRAAKVDPNYRIASIKKSNLRVKAVRYNAKTAMWNYPYRSNRAAKKTHWLKNYAKHSMVVLKTATLKNGLRYYYVQVAKRPSVTGWVYAKNLQQMTMVSLGDSITKGWTGTSYASDPYPKLVATQLGVTDTNLGANNGKVVGDTVLDLTANVTNTIFKNYDIATIAYGVNDYFHSSLSDVTQVLDDQLKAIKQQAPKLQLFGILPLDCYTTQFGTDQLSDAYDTIGYHDYTLGQLCDAEADVYKANGIKYLDWRTATPQIVPTTIDTSIFGDGKLHPTQTTYDQMGTVITNFMEQNLK</sequence>
<dbReference type="InterPro" id="IPR013830">
    <property type="entry name" value="SGNH_hydro"/>
</dbReference>
<dbReference type="InterPro" id="IPR051532">
    <property type="entry name" value="Ester_Hydrolysis_Enzymes"/>
</dbReference>
<name>A0ABW3PPE0_9LACO</name>
<dbReference type="Proteomes" id="UP001597156">
    <property type="component" value="Unassembled WGS sequence"/>
</dbReference>
<evidence type="ECO:0000259" key="2">
    <source>
        <dbReference type="Pfam" id="PF13457"/>
    </source>
</evidence>
<accession>A0ABW3PPE0</accession>
<gene>
    <name evidence="4" type="ORF">ACFQ22_12640</name>
</gene>
<dbReference type="InterPro" id="IPR036514">
    <property type="entry name" value="SGNH_hydro_sf"/>
</dbReference>
<dbReference type="CDD" id="cd00229">
    <property type="entry name" value="SGNH_hydrolase"/>
    <property type="match status" value="1"/>
</dbReference>
<evidence type="ECO:0000259" key="3">
    <source>
        <dbReference type="Pfam" id="PF13472"/>
    </source>
</evidence>
<dbReference type="SUPFAM" id="SSF52266">
    <property type="entry name" value="SGNH hydrolase"/>
    <property type="match status" value="1"/>
</dbReference>
<proteinExistence type="predicted"/>
<evidence type="ECO:0000256" key="1">
    <source>
        <dbReference type="ARBA" id="ARBA00022729"/>
    </source>
</evidence>
<dbReference type="RefSeq" id="WP_121978592.1">
    <property type="nucleotide sequence ID" value="NZ_JBHTLH010000042.1"/>
</dbReference>
<comment type="caution">
    <text evidence="4">The sequence shown here is derived from an EMBL/GenBank/DDBJ whole genome shotgun (WGS) entry which is preliminary data.</text>
</comment>
<organism evidence="4 5">
    <name type="scientific">Lentilactobacillus raoultii</name>
    <dbReference type="NCBI Taxonomy" id="1987503"/>
    <lineage>
        <taxon>Bacteria</taxon>
        <taxon>Bacillati</taxon>
        <taxon>Bacillota</taxon>
        <taxon>Bacilli</taxon>
        <taxon>Lactobacillales</taxon>
        <taxon>Lactobacillaceae</taxon>
        <taxon>Lentilactobacillus</taxon>
    </lineage>
</organism>
<dbReference type="GO" id="GO:0016787">
    <property type="term" value="F:hydrolase activity"/>
    <property type="evidence" value="ECO:0007669"/>
    <property type="project" value="UniProtKB-KW"/>
</dbReference>
<evidence type="ECO:0000313" key="4">
    <source>
        <dbReference type="EMBL" id="MFD1126200.1"/>
    </source>
</evidence>
<dbReference type="Gene3D" id="2.30.30.170">
    <property type="match status" value="1"/>
</dbReference>
<dbReference type="Pfam" id="PF13472">
    <property type="entry name" value="Lipase_GDSL_2"/>
    <property type="match status" value="1"/>
</dbReference>
<keyword evidence="1" id="KW-0732">Signal</keyword>
<keyword evidence="5" id="KW-1185">Reference proteome</keyword>
<dbReference type="Pfam" id="PF13457">
    <property type="entry name" value="GW"/>
    <property type="match status" value="1"/>
</dbReference>
<dbReference type="InterPro" id="IPR025987">
    <property type="entry name" value="GW_dom"/>
</dbReference>
<reference evidence="5" key="1">
    <citation type="journal article" date="2019" name="Int. J. Syst. Evol. Microbiol.">
        <title>The Global Catalogue of Microorganisms (GCM) 10K type strain sequencing project: providing services to taxonomists for standard genome sequencing and annotation.</title>
        <authorList>
            <consortium name="The Broad Institute Genomics Platform"/>
            <consortium name="The Broad Institute Genome Sequencing Center for Infectious Disease"/>
            <person name="Wu L."/>
            <person name="Ma J."/>
        </authorList>
    </citation>
    <scope>NUCLEOTIDE SEQUENCE [LARGE SCALE GENOMIC DNA]</scope>
    <source>
        <strain evidence="5">CCUG 71848</strain>
    </source>
</reference>
<dbReference type="PANTHER" id="PTHR30383">
    <property type="entry name" value="THIOESTERASE 1/PROTEASE 1/LYSOPHOSPHOLIPASE L1"/>
    <property type="match status" value="1"/>
</dbReference>
<keyword evidence="4" id="KW-0378">Hydrolase</keyword>
<evidence type="ECO:0000313" key="5">
    <source>
        <dbReference type="Proteomes" id="UP001597156"/>
    </source>
</evidence>